<dbReference type="Gene3D" id="3.80.10.10">
    <property type="entry name" value="Ribonuclease Inhibitor"/>
    <property type="match status" value="2"/>
</dbReference>
<dbReference type="SUPFAM" id="SSF52058">
    <property type="entry name" value="L domain-like"/>
    <property type="match status" value="1"/>
</dbReference>
<dbReference type="InterPro" id="IPR011889">
    <property type="entry name" value="Liste_lipo_26"/>
</dbReference>
<dbReference type="InterPro" id="IPR005046">
    <property type="entry name" value="DUF285"/>
</dbReference>
<dbReference type="PANTHER" id="PTHR45661:SF3">
    <property type="entry name" value="IG-LIKE DOMAIN-CONTAINING PROTEIN"/>
    <property type="match status" value="1"/>
</dbReference>
<dbReference type="InterPro" id="IPR053139">
    <property type="entry name" value="Surface_bspA-like"/>
</dbReference>
<sequence length="913" mass="103488">MKYKYLTGTFIAALALKIMTTPVPGYTENQLSPTNNGDLEELFSDSSTATKESSETKSLRVKAQETKSQSSSSAEQRTVGSVEKTAGTNDPSYLDKNWRYEETPNQIVLTKYIGQSKEISLVGKINGKQVVLKALNKQVIPRDITRLVINASDDERVLLEDMSLSQAFKDCQQLETVDLRGLDTANVTDFSSMFENCEKLKQVDLAKWHTEKVTTMRQMFKNCENLTEVDLENFNTSVVDDMQEMFYGCEQLQVIDLSSFTTKEDTEIDQMFTTENPSELLVLTEDAKILALDLEKQANRTPLSGITFKANGGSFSNNQQQIEYFDQCVDRPNKIALETFADYKSKLIPTKTGFATEFTGWEENRTQETKVENVLDLLGTIYVAEWQDIDWTFTETATEILLTGYKGSATEIEIPGEINGKQVILEDINPTVIPQTITKFVAVEKNDKKVKIKDTDLKQAFYRNQVLTEVDLRGLDVSQVTDFSEFFKECNQLKKVNLSGLNMSKAQSFNSMFYGCVQLSDVDLANVNSQSVTDMARMFYNCNELKQMDLTNFDTTAVQTMEEMFYNCIVKQELKSLDLSSFNTPSLVNTDRMFQGAKLPKILDLTQFDMDQVTNAIDMFAGDPQELLIVTNDDSLLKYPYEQDQKTPLQAVTFDAQGGIFEDQKPLKFYFTTCAVTPEKLTERTFEQFKNQLVPIKTNAIFRGWHTPENKQKDASIDLLTTTYTAIWKNMTCNTSVDNKKLDTSGEIGLAYLPEKFSLPYRDLLDGGEQTIPFTKTESLNVGIRDISKSQSSWYLTSQLKWSADEIDDAYLQFEGTSENIKKNKNDNETEYNAKTDLVDADDEVRIPSAEEGKIKVTAEMPTKILEANQEKTHDDIYDYDLGEAMLVIPETERVKDGKYQANVVWNLTNAPQ</sequence>
<feature type="compositionally biased region" description="Polar residues" evidence="1">
    <location>
        <begin position="28"/>
        <end position="37"/>
    </location>
</feature>
<reference evidence="2 3" key="1">
    <citation type="journal article" date="2018" name="Pathog. Dis.">
        <title>Whole-genome sequencing based characterization of antimicrobial resistance in Enterococcus.</title>
        <authorList>
            <person name="Tyson G."/>
        </authorList>
    </citation>
    <scope>NUCLEOTIDE SEQUENCE [LARGE SCALE GENOMIC DNA]</scope>
    <source>
        <strain evidence="2 3">CVM N55263</strain>
    </source>
</reference>
<name>A0A2S7RWY4_ENTMU</name>
<dbReference type="InterPro" id="IPR032675">
    <property type="entry name" value="LRR_dom_sf"/>
</dbReference>
<gene>
    <name evidence="2" type="ORF">CUS89_04200</name>
</gene>
<feature type="compositionally biased region" description="Basic and acidic residues" evidence="1">
    <location>
        <begin position="52"/>
        <end position="65"/>
    </location>
</feature>
<feature type="compositionally biased region" description="Polar residues" evidence="1">
    <location>
        <begin position="66"/>
        <end position="79"/>
    </location>
</feature>
<dbReference type="Proteomes" id="UP000237934">
    <property type="component" value="Unassembled WGS sequence"/>
</dbReference>
<dbReference type="PANTHER" id="PTHR45661">
    <property type="entry name" value="SURFACE ANTIGEN"/>
    <property type="match status" value="1"/>
</dbReference>
<dbReference type="NCBIfam" id="TIGR02167">
    <property type="entry name" value="Liste_lipo_26"/>
    <property type="match status" value="5"/>
</dbReference>
<evidence type="ECO:0000313" key="2">
    <source>
        <dbReference type="EMBL" id="PQF24480.1"/>
    </source>
</evidence>
<proteinExistence type="predicted"/>
<dbReference type="Pfam" id="PF03382">
    <property type="entry name" value="DUF285"/>
    <property type="match status" value="2"/>
</dbReference>
<feature type="region of interest" description="Disordered" evidence="1">
    <location>
        <begin position="28"/>
        <end position="97"/>
    </location>
</feature>
<evidence type="ECO:0000256" key="1">
    <source>
        <dbReference type="SAM" id="MobiDB-lite"/>
    </source>
</evidence>
<dbReference type="RefSeq" id="WP_104871151.1">
    <property type="nucleotide sequence ID" value="NZ_PUAP01000015.1"/>
</dbReference>
<dbReference type="EMBL" id="PUAP01000015">
    <property type="protein sequence ID" value="PQF24480.1"/>
    <property type="molecule type" value="Genomic_DNA"/>
</dbReference>
<evidence type="ECO:0000313" key="3">
    <source>
        <dbReference type="Proteomes" id="UP000237934"/>
    </source>
</evidence>
<accession>A0A2S7RWY4</accession>
<evidence type="ECO:0008006" key="4">
    <source>
        <dbReference type="Google" id="ProtNLM"/>
    </source>
</evidence>
<protein>
    <recommendedName>
        <fullName evidence="4">BspA family leucine-rich repeat surface protein</fullName>
    </recommendedName>
</protein>
<comment type="caution">
    <text evidence="2">The sequence shown here is derived from an EMBL/GenBank/DDBJ whole genome shotgun (WGS) entry which is preliminary data.</text>
</comment>
<organism evidence="2 3">
    <name type="scientific">Enterococcus mundtii</name>
    <dbReference type="NCBI Taxonomy" id="53346"/>
    <lineage>
        <taxon>Bacteria</taxon>
        <taxon>Bacillati</taxon>
        <taxon>Bacillota</taxon>
        <taxon>Bacilli</taxon>
        <taxon>Lactobacillales</taxon>
        <taxon>Enterococcaceae</taxon>
        <taxon>Enterococcus</taxon>
    </lineage>
</organism>
<dbReference type="AlphaFoldDB" id="A0A2S7RWY4"/>